<dbReference type="Proteomes" id="UP000654471">
    <property type="component" value="Unassembled WGS sequence"/>
</dbReference>
<protein>
    <submittedName>
        <fullName evidence="2">Uncharacterized protein</fullName>
    </submittedName>
</protein>
<accession>A0ABQ2VKI9</accession>
<evidence type="ECO:0000313" key="2">
    <source>
        <dbReference type="EMBL" id="GGU94169.1"/>
    </source>
</evidence>
<gene>
    <name evidence="2" type="ORF">GCM10010211_71510</name>
</gene>
<evidence type="ECO:0000313" key="3">
    <source>
        <dbReference type="Proteomes" id="UP000654471"/>
    </source>
</evidence>
<name>A0ABQ2VKI9_9ACTN</name>
<dbReference type="EMBL" id="BMRP01000045">
    <property type="protein sequence ID" value="GGU94169.1"/>
    <property type="molecule type" value="Genomic_DNA"/>
</dbReference>
<organism evidence="2 3">
    <name type="scientific">Streptomyces albospinus</name>
    <dbReference type="NCBI Taxonomy" id="285515"/>
    <lineage>
        <taxon>Bacteria</taxon>
        <taxon>Bacillati</taxon>
        <taxon>Actinomycetota</taxon>
        <taxon>Actinomycetes</taxon>
        <taxon>Kitasatosporales</taxon>
        <taxon>Streptomycetaceae</taxon>
        <taxon>Streptomyces</taxon>
    </lineage>
</organism>
<sequence length="73" mass="7287">MAASPDGAVIRARHARGEVVIAEDLGSGENEIGVGGGYVGEGVDGHGCDVHDVDESGPARPGGGQEGRRPYGC</sequence>
<feature type="region of interest" description="Disordered" evidence="1">
    <location>
        <begin position="49"/>
        <end position="73"/>
    </location>
</feature>
<comment type="caution">
    <text evidence="2">The sequence shown here is derived from an EMBL/GenBank/DDBJ whole genome shotgun (WGS) entry which is preliminary data.</text>
</comment>
<proteinExistence type="predicted"/>
<evidence type="ECO:0000256" key="1">
    <source>
        <dbReference type="SAM" id="MobiDB-lite"/>
    </source>
</evidence>
<keyword evidence="3" id="KW-1185">Reference proteome</keyword>
<reference evidence="3" key="1">
    <citation type="journal article" date="2019" name="Int. J. Syst. Evol. Microbiol.">
        <title>The Global Catalogue of Microorganisms (GCM) 10K type strain sequencing project: providing services to taxonomists for standard genome sequencing and annotation.</title>
        <authorList>
            <consortium name="The Broad Institute Genomics Platform"/>
            <consortium name="The Broad Institute Genome Sequencing Center for Infectious Disease"/>
            <person name="Wu L."/>
            <person name="Ma J."/>
        </authorList>
    </citation>
    <scope>NUCLEOTIDE SEQUENCE [LARGE SCALE GENOMIC DNA]</scope>
    <source>
        <strain evidence="3">JCM 3399</strain>
    </source>
</reference>